<feature type="domain" description="D-isomer specific 2-hydroxyacid dehydrogenase catalytic" evidence="4">
    <location>
        <begin position="17"/>
        <end position="321"/>
    </location>
</feature>
<dbReference type="Gene3D" id="3.40.50.720">
    <property type="entry name" value="NAD(P)-binding Rossmann-like Domain"/>
    <property type="match status" value="2"/>
</dbReference>
<dbReference type="Proteomes" id="UP001604043">
    <property type="component" value="Unassembled WGS sequence"/>
</dbReference>
<comment type="similarity">
    <text evidence="3">Belongs to the D-isomer specific 2-hydroxyacid dehydrogenase family.</text>
</comment>
<dbReference type="PROSITE" id="PS00670">
    <property type="entry name" value="D_2_HYDROXYACID_DH_2"/>
    <property type="match status" value="1"/>
</dbReference>
<comment type="caution">
    <text evidence="6">The sequence shown here is derived from an EMBL/GenBank/DDBJ whole genome shotgun (WGS) entry which is preliminary data.</text>
</comment>
<gene>
    <name evidence="6" type="ORF">V5F30_24205</name>
</gene>
<protein>
    <submittedName>
        <fullName evidence="6">2-hydroxyacid dehydrogenase</fullName>
    </submittedName>
</protein>
<organism evidence="6 7">
    <name type="scientific">Xanthobacter aminoxidans</name>
    <dbReference type="NCBI Taxonomy" id="186280"/>
    <lineage>
        <taxon>Bacteria</taxon>
        <taxon>Pseudomonadati</taxon>
        <taxon>Pseudomonadota</taxon>
        <taxon>Alphaproteobacteria</taxon>
        <taxon>Hyphomicrobiales</taxon>
        <taxon>Xanthobacteraceae</taxon>
        <taxon>Xanthobacter</taxon>
    </lineage>
</organism>
<evidence type="ECO:0000259" key="4">
    <source>
        <dbReference type="Pfam" id="PF00389"/>
    </source>
</evidence>
<evidence type="ECO:0000313" key="6">
    <source>
        <dbReference type="EMBL" id="MFG1255335.1"/>
    </source>
</evidence>
<dbReference type="PANTHER" id="PTHR10996:SF178">
    <property type="entry name" value="2-HYDROXYACID DEHYDROGENASE YGL185C-RELATED"/>
    <property type="match status" value="1"/>
</dbReference>
<evidence type="ECO:0000256" key="3">
    <source>
        <dbReference type="RuleBase" id="RU003719"/>
    </source>
</evidence>
<dbReference type="InterPro" id="IPR006140">
    <property type="entry name" value="D-isomer_DH_NAD-bd"/>
</dbReference>
<name>A0ABW6ZNP1_9HYPH</name>
<dbReference type="PANTHER" id="PTHR10996">
    <property type="entry name" value="2-HYDROXYACID DEHYDROGENASE-RELATED"/>
    <property type="match status" value="1"/>
</dbReference>
<feature type="domain" description="D-isomer specific 2-hydroxyacid dehydrogenase NAD-binding" evidence="5">
    <location>
        <begin position="113"/>
        <end position="290"/>
    </location>
</feature>
<accession>A0ABW6ZNP1</accession>
<dbReference type="PROSITE" id="PS00671">
    <property type="entry name" value="D_2_HYDROXYACID_DH_3"/>
    <property type="match status" value="1"/>
</dbReference>
<evidence type="ECO:0000256" key="2">
    <source>
        <dbReference type="ARBA" id="ARBA00023027"/>
    </source>
</evidence>
<dbReference type="InterPro" id="IPR006139">
    <property type="entry name" value="D-isomer_2_OHA_DH_cat_dom"/>
</dbReference>
<dbReference type="Pfam" id="PF00389">
    <property type="entry name" value="2-Hacid_dh"/>
    <property type="match status" value="1"/>
</dbReference>
<keyword evidence="7" id="KW-1185">Reference proteome</keyword>
<reference evidence="6 7" key="1">
    <citation type="submission" date="2024-02" db="EMBL/GenBank/DDBJ databases">
        <title>Expansion and revision of Xanthobacter and proposal of Roseixanthobacter gen. nov.</title>
        <authorList>
            <person name="Soltysiak M.P.M."/>
            <person name="Jalihal A."/>
            <person name="Ory A."/>
            <person name="Chrisophersen C."/>
            <person name="Lee A.D."/>
            <person name="Boulton J."/>
            <person name="Springer M."/>
        </authorList>
    </citation>
    <scope>NUCLEOTIDE SEQUENCE [LARGE SCALE GENOMIC DNA]</scope>
    <source>
        <strain evidence="6 7">CB5</strain>
    </source>
</reference>
<dbReference type="RefSeq" id="WP_394010254.1">
    <property type="nucleotide sequence ID" value="NZ_JBAFUR010000010.1"/>
</dbReference>
<dbReference type="CDD" id="cd12175">
    <property type="entry name" value="2-Hacid_dh_11"/>
    <property type="match status" value="1"/>
</dbReference>
<proteinExistence type="inferred from homology"/>
<evidence type="ECO:0000256" key="1">
    <source>
        <dbReference type="ARBA" id="ARBA00023002"/>
    </source>
</evidence>
<dbReference type="SUPFAM" id="SSF51735">
    <property type="entry name" value="NAD(P)-binding Rossmann-fold domains"/>
    <property type="match status" value="1"/>
</dbReference>
<dbReference type="Pfam" id="PF02826">
    <property type="entry name" value="2-Hacid_dh_C"/>
    <property type="match status" value="1"/>
</dbReference>
<keyword evidence="1 3" id="KW-0560">Oxidoreductase</keyword>
<sequence length="323" mass="35084">MSADLHRPRVLYLATVDERMRALLSRRCPDAFDLVLPDTAQARAEALPTADAIVSGGEPVDEATLSLAPRLKLVHMVGVGWHDRVAWEVLKRRGIALACCPTATADAVAEHALMLILAAQRHLSHADAAMRRGEFLHVELRSVSHVLRGRTVGLVGMGRIARQLAKLLRAFDVEGLCYSRSAPDAAWQETGFRHVALDTLLETSDIVSLHLPGTPQTRHIIGRRELMRMKPGSFLVNTARGLLVDEEALVDALRSGQLGGAGLDVFTQEPPSPASALLRLPNVVLTPHIGAGQVETTEKKADFIFGNIRGFFAGQPLLEQVPL</sequence>
<dbReference type="InterPro" id="IPR050223">
    <property type="entry name" value="D-isomer_2-hydroxyacid_DH"/>
</dbReference>
<dbReference type="EMBL" id="JBAFUR010000010">
    <property type="protein sequence ID" value="MFG1255335.1"/>
    <property type="molecule type" value="Genomic_DNA"/>
</dbReference>
<keyword evidence="2" id="KW-0520">NAD</keyword>
<dbReference type="InterPro" id="IPR029753">
    <property type="entry name" value="D-isomer_DH_CS"/>
</dbReference>
<dbReference type="InterPro" id="IPR036291">
    <property type="entry name" value="NAD(P)-bd_dom_sf"/>
</dbReference>
<evidence type="ECO:0000259" key="5">
    <source>
        <dbReference type="Pfam" id="PF02826"/>
    </source>
</evidence>
<evidence type="ECO:0000313" key="7">
    <source>
        <dbReference type="Proteomes" id="UP001604043"/>
    </source>
</evidence>
<dbReference type="SUPFAM" id="SSF52283">
    <property type="entry name" value="Formate/glycerate dehydrogenase catalytic domain-like"/>
    <property type="match status" value="1"/>
</dbReference>